<dbReference type="NCBIfam" id="TIGR01126">
    <property type="entry name" value="pdi_dom"/>
    <property type="match status" value="2"/>
</dbReference>
<dbReference type="PANTHER" id="PTHR18929">
    <property type="entry name" value="PROTEIN DISULFIDE ISOMERASE"/>
    <property type="match status" value="1"/>
</dbReference>
<dbReference type="FunFam" id="3.40.30.10:FF:000023">
    <property type="entry name" value="Protein disulfide-isomerase"/>
    <property type="match status" value="1"/>
</dbReference>
<evidence type="ECO:0000256" key="6">
    <source>
        <dbReference type="ARBA" id="ARBA00022737"/>
    </source>
</evidence>
<proteinExistence type="evidence at transcript level"/>
<feature type="chain" id="PRO_5016484085" description="Protein disulfide-isomerase" evidence="13">
    <location>
        <begin position="18"/>
        <end position="492"/>
    </location>
</feature>
<feature type="disulfide bond" description="Redox-active" evidence="11">
    <location>
        <begin position="53"/>
        <end position="56"/>
    </location>
</feature>
<dbReference type="CDD" id="cd02961">
    <property type="entry name" value="PDI_a_family"/>
    <property type="match status" value="1"/>
</dbReference>
<evidence type="ECO:0000256" key="2">
    <source>
        <dbReference type="ARBA" id="ARBA00004319"/>
    </source>
</evidence>
<dbReference type="EMBL" id="MH360344">
    <property type="protein sequence ID" value="AXL95393.1"/>
    <property type="molecule type" value="mRNA"/>
</dbReference>
<dbReference type="CDD" id="cd02981">
    <property type="entry name" value="PDI_b_family"/>
    <property type="match status" value="1"/>
</dbReference>
<accession>A0A346CIJ4</accession>
<organism evidence="16">
    <name type="scientific">Conus ermineus</name>
    <name type="common">Agate cone</name>
    <name type="synonym">Chelyconus ermineus</name>
    <dbReference type="NCBI Taxonomy" id="55423"/>
    <lineage>
        <taxon>Eukaryota</taxon>
        <taxon>Metazoa</taxon>
        <taxon>Spiralia</taxon>
        <taxon>Lophotrochozoa</taxon>
        <taxon>Mollusca</taxon>
        <taxon>Gastropoda</taxon>
        <taxon>Caenogastropoda</taxon>
        <taxon>Neogastropoda</taxon>
        <taxon>Conoidea</taxon>
        <taxon>Conidae</taxon>
        <taxon>Conus</taxon>
        <taxon>Chelyconus</taxon>
    </lineage>
</organism>
<comment type="subcellular location">
    <subcellularLocation>
        <location evidence="2">Endoplasmic reticulum lumen</location>
    </subcellularLocation>
</comment>
<dbReference type="GO" id="GO:0034976">
    <property type="term" value="P:response to endoplasmic reticulum stress"/>
    <property type="evidence" value="ECO:0007669"/>
    <property type="project" value="TreeGrafter"/>
</dbReference>
<evidence type="ECO:0000256" key="12">
    <source>
        <dbReference type="RuleBase" id="RU004208"/>
    </source>
</evidence>
<feature type="region of interest" description="Disordered" evidence="14">
    <location>
        <begin position="464"/>
        <end position="492"/>
    </location>
</feature>
<evidence type="ECO:0000256" key="1">
    <source>
        <dbReference type="ARBA" id="ARBA00001182"/>
    </source>
</evidence>
<comment type="similarity">
    <text evidence="3 12">Belongs to the protein disulfide isomerase family.</text>
</comment>
<dbReference type="PROSITE" id="PS51257">
    <property type="entry name" value="PROKAR_LIPOPROTEIN"/>
    <property type="match status" value="1"/>
</dbReference>
<feature type="domain" description="Thioredoxin" evidence="15">
    <location>
        <begin position="5"/>
        <end position="131"/>
    </location>
</feature>
<feature type="domain" description="Thioredoxin" evidence="15">
    <location>
        <begin position="342"/>
        <end position="470"/>
    </location>
</feature>
<evidence type="ECO:0000313" key="16">
    <source>
        <dbReference type="EMBL" id="AXL95393.1"/>
    </source>
</evidence>
<keyword evidence="8 11" id="KW-1015">Disulfide bond</keyword>
<keyword evidence="10 11" id="KW-0676">Redox-active center</keyword>
<dbReference type="AlphaFoldDB" id="A0A346CIJ4"/>
<dbReference type="NCBIfam" id="TIGR01130">
    <property type="entry name" value="ER_PDI_fam"/>
    <property type="match status" value="1"/>
</dbReference>
<evidence type="ECO:0000259" key="15">
    <source>
        <dbReference type="PROSITE" id="PS51352"/>
    </source>
</evidence>
<keyword evidence="5 13" id="KW-0732">Signal</keyword>
<dbReference type="CDD" id="cd02982">
    <property type="entry name" value="PDI_b'_family"/>
    <property type="match status" value="1"/>
</dbReference>
<evidence type="ECO:0000256" key="4">
    <source>
        <dbReference type="ARBA" id="ARBA00012723"/>
    </source>
</evidence>
<dbReference type="InterPro" id="IPR005792">
    <property type="entry name" value="Prot_disulphide_isomerase"/>
</dbReference>
<keyword evidence="9 13" id="KW-0413">Isomerase</keyword>
<protein>
    <recommendedName>
        <fullName evidence="4 13">Protein disulfide-isomerase</fullName>
        <ecNumber evidence="4 13">5.3.4.1</ecNumber>
    </recommendedName>
</protein>
<evidence type="ECO:0000256" key="11">
    <source>
        <dbReference type="PIRSR" id="PIRSR605792-51"/>
    </source>
</evidence>
<evidence type="ECO:0000256" key="5">
    <source>
        <dbReference type="ARBA" id="ARBA00022729"/>
    </source>
</evidence>
<evidence type="ECO:0000256" key="10">
    <source>
        <dbReference type="ARBA" id="ARBA00023284"/>
    </source>
</evidence>
<dbReference type="GO" id="GO:0003756">
    <property type="term" value="F:protein disulfide isomerase activity"/>
    <property type="evidence" value="ECO:0007669"/>
    <property type="project" value="UniProtKB-EC"/>
</dbReference>
<name>A0A346CIJ4_CONER</name>
<sequence>MKFATVFSLTLLAFVACEEVEQEEKVYVLKATNFDNFIKENEFVLVEFYAPWCGHCKNLAPVYSEAAGKLMDEGSNIKLAKVDATVEKDLAGKFEVRGFPTIKFFISGKPVDYTGGRQTSDIINWLKKKSGPPAKDVKTSEEAKTFIDSDEVIVMGFFKDQEGKAAAAFKKIAAEIEDVAFGITSEDSVFKEHKMKKDGVLLFKKFDEGRNDFSGDFEEAAMSKFVKDNRLPLINEFTQETSHKLFTGEEVQSYLMLFIKKEGAKDTLDTFKAAAGEFKGKVLFIYLDTAKEENEHIMGFFGLKAADAPAMRLIQLGEDLAKYKPESDTLDKSTITKFVQDFLDGKLKPHLKSEEVPEDWDAQPVKVLVSKNFKEVAMDKSKAVFVEFYAPWCGHCKKLAPIWDQLGEKFKDSKDIIIAKMDSTANEMEEVKIKSYPTLKYFPKGSDEIIEYDGERTLEELTKFVESGGKQEPPKKEEEEKEEDDDKKKDEL</sequence>
<evidence type="ECO:0000256" key="3">
    <source>
        <dbReference type="ARBA" id="ARBA00006347"/>
    </source>
</evidence>
<dbReference type="Pfam" id="PF00085">
    <property type="entry name" value="Thioredoxin"/>
    <property type="match status" value="2"/>
</dbReference>
<dbReference type="InterPro" id="IPR017937">
    <property type="entry name" value="Thioredoxin_CS"/>
</dbReference>
<evidence type="ECO:0000256" key="14">
    <source>
        <dbReference type="SAM" id="MobiDB-lite"/>
    </source>
</evidence>
<feature type="signal peptide" evidence="13">
    <location>
        <begin position="1"/>
        <end position="17"/>
    </location>
</feature>
<dbReference type="PRINTS" id="PR00421">
    <property type="entry name" value="THIOREDOXIN"/>
</dbReference>
<keyword evidence="6" id="KW-0677">Repeat</keyword>
<evidence type="ECO:0000256" key="13">
    <source>
        <dbReference type="RuleBase" id="RU361130"/>
    </source>
</evidence>
<dbReference type="CDD" id="cd02995">
    <property type="entry name" value="PDI_a_PDI_a'_C"/>
    <property type="match status" value="1"/>
</dbReference>
<dbReference type="GO" id="GO:0006457">
    <property type="term" value="P:protein folding"/>
    <property type="evidence" value="ECO:0007669"/>
    <property type="project" value="TreeGrafter"/>
</dbReference>
<dbReference type="Gene3D" id="3.40.30.10">
    <property type="entry name" value="Glutaredoxin"/>
    <property type="match status" value="4"/>
</dbReference>
<dbReference type="PANTHER" id="PTHR18929:SF240">
    <property type="entry name" value="PROTEIN DISULFIDE-ISOMERASE"/>
    <property type="match status" value="1"/>
</dbReference>
<evidence type="ECO:0000256" key="7">
    <source>
        <dbReference type="ARBA" id="ARBA00022824"/>
    </source>
</evidence>
<dbReference type="InterPro" id="IPR013766">
    <property type="entry name" value="Thioredoxin_domain"/>
</dbReference>
<dbReference type="InterPro" id="IPR036249">
    <property type="entry name" value="Thioredoxin-like_sf"/>
</dbReference>
<dbReference type="SUPFAM" id="SSF52833">
    <property type="entry name" value="Thioredoxin-like"/>
    <property type="match status" value="4"/>
</dbReference>
<dbReference type="EC" id="5.3.4.1" evidence="4 13"/>
<reference evidence="16" key="1">
    <citation type="journal article" date="2018" name="Genome Biol. Evol.">
        <title>Conotoxin diversity in Chelyconus ermineus (Born, 1778) and the convergent origin of piscivory in the Atlantic and Indo-Pacific cones.</title>
        <authorList>
            <person name="Abalde S."/>
            <person name="Tenorio M.J."/>
            <person name="Afonso C.M."/>
            <person name="Zardoya R."/>
        </authorList>
    </citation>
    <scope>NUCLEOTIDE SEQUENCE</scope>
    <source>
        <strain evidence="16">Cerm_056</strain>
    </source>
</reference>
<evidence type="ECO:0000256" key="8">
    <source>
        <dbReference type="ARBA" id="ARBA00023157"/>
    </source>
</evidence>
<evidence type="ECO:0000256" key="9">
    <source>
        <dbReference type="ARBA" id="ARBA00023235"/>
    </source>
</evidence>
<dbReference type="GO" id="GO:0005788">
    <property type="term" value="C:endoplasmic reticulum lumen"/>
    <property type="evidence" value="ECO:0007669"/>
    <property type="project" value="UniProtKB-SubCell"/>
</dbReference>
<dbReference type="PROSITE" id="PS51352">
    <property type="entry name" value="THIOREDOXIN_2"/>
    <property type="match status" value="2"/>
</dbReference>
<dbReference type="InterPro" id="IPR005788">
    <property type="entry name" value="PDI_thioredoxin-like_dom"/>
</dbReference>
<feature type="disulfide bond" description="Redox-active" evidence="11">
    <location>
        <begin position="393"/>
        <end position="396"/>
    </location>
</feature>
<dbReference type="Pfam" id="PF13848">
    <property type="entry name" value="Thioredoxin_6"/>
    <property type="match status" value="1"/>
</dbReference>
<dbReference type="PROSITE" id="PS00194">
    <property type="entry name" value="THIOREDOXIN_1"/>
    <property type="match status" value="2"/>
</dbReference>
<dbReference type="FunFam" id="3.40.30.10:FF:000027">
    <property type="entry name" value="protein disulfide-isomerase A2"/>
    <property type="match status" value="1"/>
</dbReference>
<keyword evidence="7" id="KW-0256">Endoplasmic reticulum</keyword>
<dbReference type="FunFam" id="3.40.30.10:FF:000042">
    <property type="entry name" value="protein disulfide-isomerase A2"/>
    <property type="match status" value="1"/>
</dbReference>
<comment type="catalytic activity">
    <reaction evidence="1 13">
        <text>Catalyzes the rearrangement of -S-S- bonds in proteins.</text>
        <dbReference type="EC" id="5.3.4.1"/>
    </reaction>
</comment>